<organism evidence="1 2">
    <name type="scientific">Natranaerobius thermophilus (strain ATCC BAA-1301 / DSM 18059 / JW/NM-WN-LF)</name>
    <dbReference type="NCBI Taxonomy" id="457570"/>
    <lineage>
        <taxon>Bacteria</taxon>
        <taxon>Bacillati</taxon>
        <taxon>Bacillota</taxon>
        <taxon>Clostridia</taxon>
        <taxon>Natranaerobiales</taxon>
        <taxon>Natranaerobiaceae</taxon>
        <taxon>Natranaerobius</taxon>
    </lineage>
</organism>
<evidence type="ECO:0000313" key="2">
    <source>
        <dbReference type="Proteomes" id="UP000001683"/>
    </source>
</evidence>
<protein>
    <recommendedName>
        <fullName evidence="3">CopG domain protein DNA-binding domain protein</fullName>
    </recommendedName>
</protein>
<dbReference type="InterPro" id="IPR013321">
    <property type="entry name" value="Arc_rbn_hlx_hlx"/>
</dbReference>
<keyword evidence="2" id="KW-1185">Reference proteome</keyword>
<dbReference type="STRING" id="457570.Nther_0381"/>
<accession>B2A5E3</accession>
<dbReference type="HOGENOM" id="CLU_1265821_0_0_9"/>
<gene>
    <name evidence="1" type="ordered locus">Nther_0381</name>
</gene>
<dbReference type="EMBL" id="CP001034">
    <property type="protein sequence ID" value="ACB83977.1"/>
    <property type="molecule type" value="Genomic_DNA"/>
</dbReference>
<dbReference type="InParanoid" id="B2A5E3"/>
<evidence type="ECO:0008006" key="3">
    <source>
        <dbReference type="Google" id="ProtNLM"/>
    </source>
</evidence>
<reference evidence="1 2" key="1">
    <citation type="submission" date="2008-04" db="EMBL/GenBank/DDBJ databases">
        <title>Complete sequence of chromosome of Natranaerobius thermophilus JW/NM-WN-LF.</title>
        <authorList>
            <consortium name="US DOE Joint Genome Institute"/>
            <person name="Copeland A."/>
            <person name="Lucas S."/>
            <person name="Lapidus A."/>
            <person name="Glavina del Rio T."/>
            <person name="Dalin E."/>
            <person name="Tice H."/>
            <person name="Bruce D."/>
            <person name="Goodwin L."/>
            <person name="Pitluck S."/>
            <person name="Chertkov O."/>
            <person name="Brettin T."/>
            <person name="Detter J.C."/>
            <person name="Han C."/>
            <person name="Kuske C.R."/>
            <person name="Schmutz J."/>
            <person name="Larimer F."/>
            <person name="Land M."/>
            <person name="Hauser L."/>
            <person name="Kyrpides N."/>
            <person name="Lykidis A."/>
            <person name="Mesbah N.M."/>
            <person name="Wiegel J."/>
        </authorList>
    </citation>
    <scope>NUCLEOTIDE SEQUENCE [LARGE SCALE GENOMIC DNA]</scope>
    <source>
        <strain evidence="2">ATCC BAA-1301 / DSM 18059 / JW/NM-WN-LF</strain>
    </source>
</reference>
<dbReference type="AlphaFoldDB" id="B2A5E3"/>
<dbReference type="KEGG" id="nth:Nther_0381"/>
<proteinExistence type="predicted"/>
<reference evidence="1 2" key="2">
    <citation type="journal article" date="2011" name="J. Bacteriol.">
        <title>Complete genome sequence of the anaerobic, halophilic alkalithermophile Natranaerobius thermophilus JW/NM-WN-LF.</title>
        <authorList>
            <person name="Zhao B."/>
            <person name="Mesbah N.M."/>
            <person name="Dalin E."/>
            <person name="Goodwin L."/>
            <person name="Nolan M."/>
            <person name="Pitluck S."/>
            <person name="Chertkov O."/>
            <person name="Brettin T.S."/>
            <person name="Han J."/>
            <person name="Larimer F.W."/>
            <person name="Land M.L."/>
            <person name="Hauser L."/>
            <person name="Kyrpides N."/>
            <person name="Wiegel J."/>
        </authorList>
    </citation>
    <scope>NUCLEOTIDE SEQUENCE [LARGE SCALE GENOMIC DNA]</scope>
    <source>
        <strain evidence="2">ATCC BAA-1301 / DSM 18059 / JW/NM-WN-LF</strain>
    </source>
</reference>
<dbReference type="Proteomes" id="UP000001683">
    <property type="component" value="Chromosome"/>
</dbReference>
<dbReference type="RefSeq" id="WP_012446865.1">
    <property type="nucleotide sequence ID" value="NC_010718.1"/>
</dbReference>
<dbReference type="GO" id="GO:0006355">
    <property type="term" value="P:regulation of DNA-templated transcription"/>
    <property type="evidence" value="ECO:0007669"/>
    <property type="project" value="InterPro"/>
</dbReference>
<evidence type="ECO:0000313" key="1">
    <source>
        <dbReference type="EMBL" id="ACB83977.1"/>
    </source>
</evidence>
<dbReference type="InterPro" id="IPR010985">
    <property type="entry name" value="Ribbon_hlx_hlx"/>
</dbReference>
<sequence>MSKTTFTMSVDKELHEKAKEAIKGLGVTLSDFYLYAAKVYLDDGSPSIKNRYSDKYQKIIIYLPSGEKKELKKQAIKLGLTMSELFSYALHYYFGNESANYFAIIRYTIKLNRIDESREESSSSRRVINFYLNPELSRELDYYCIENDTTRTDVIYKAVQRYKDSDDMEQVDYQGTLDQQSSIVEKASLNFQLNQHSKRLGISKSELINRAVYLYINN</sequence>
<dbReference type="SUPFAM" id="SSF47598">
    <property type="entry name" value="Ribbon-helix-helix"/>
    <property type="match status" value="1"/>
</dbReference>
<name>B2A5E3_NATTJ</name>
<dbReference type="Gene3D" id="1.10.1220.10">
    <property type="entry name" value="Met repressor-like"/>
    <property type="match status" value="1"/>
</dbReference>